<comment type="caution">
    <text evidence="13">The sequence shown here is derived from an EMBL/GenBank/DDBJ whole genome shotgun (WGS) entry which is preliminary data.</text>
</comment>
<keyword evidence="8 10" id="KW-0472">Membrane</keyword>
<comment type="similarity">
    <text evidence="2">Belongs to the cation diffusion facilitator (CDF) transporter (TC 2.A.4) family. SLC30A subfamily.</text>
</comment>
<feature type="transmembrane region" description="Helical" evidence="10">
    <location>
        <begin position="64"/>
        <end position="84"/>
    </location>
</feature>
<dbReference type="AlphaFoldDB" id="A0A9D7HSB6"/>
<dbReference type="SUPFAM" id="SSF160240">
    <property type="entry name" value="Cation efflux protein cytoplasmic domain-like"/>
    <property type="match status" value="1"/>
</dbReference>
<gene>
    <name evidence="13" type="ORF">IPH26_16260</name>
</gene>
<keyword evidence="6 10" id="KW-1133">Transmembrane helix</keyword>
<evidence type="ECO:0000256" key="3">
    <source>
        <dbReference type="ARBA" id="ARBA00022448"/>
    </source>
</evidence>
<dbReference type="PANTHER" id="PTHR11562:SF17">
    <property type="entry name" value="RE54080P-RELATED"/>
    <property type="match status" value="1"/>
</dbReference>
<name>A0A9D7HSB6_9PROT</name>
<evidence type="ECO:0000256" key="9">
    <source>
        <dbReference type="SAM" id="MobiDB-lite"/>
    </source>
</evidence>
<evidence type="ECO:0000256" key="4">
    <source>
        <dbReference type="ARBA" id="ARBA00022692"/>
    </source>
</evidence>
<dbReference type="SUPFAM" id="SSF161111">
    <property type="entry name" value="Cation efflux protein transmembrane domain-like"/>
    <property type="match status" value="1"/>
</dbReference>
<dbReference type="Pfam" id="PF16916">
    <property type="entry name" value="ZT_dimer"/>
    <property type="match status" value="1"/>
</dbReference>
<dbReference type="PANTHER" id="PTHR11562">
    <property type="entry name" value="CATION EFFLUX PROTEIN/ ZINC TRANSPORTER"/>
    <property type="match status" value="1"/>
</dbReference>
<dbReference type="InterPro" id="IPR002524">
    <property type="entry name" value="Cation_efflux"/>
</dbReference>
<dbReference type="Proteomes" id="UP000807785">
    <property type="component" value="Unassembled WGS sequence"/>
</dbReference>
<keyword evidence="5" id="KW-0864">Zinc transport</keyword>
<evidence type="ECO:0000313" key="14">
    <source>
        <dbReference type="Proteomes" id="UP000807785"/>
    </source>
</evidence>
<evidence type="ECO:0000313" key="13">
    <source>
        <dbReference type="EMBL" id="MBK6974426.1"/>
    </source>
</evidence>
<evidence type="ECO:0000256" key="1">
    <source>
        <dbReference type="ARBA" id="ARBA00004141"/>
    </source>
</evidence>
<sequence length="320" mass="34111">MHDHPHHGHDHGRKHVHRAAGQDAASSQRALIAALTLTLVFAVVEAIAGWLAGSLALMSDAGHMVTDSLSLGVALIAASIALRPPSARMSYGYSRVEVLAALFNAGFMVAVILLIGWNAIERLRTPQRVDGDTVIWIGALGLAVNLLVAWILSRSGDHEHNLNTRGALLHVMGDALGSVAALASGLVIRYTGWTPIDPLLSIGICTLIAGSTWRLAREAIHTLMEGVPHGLSTPDIGNRMASVAGVSEVHDLHIWSMDARHAALSAHIRVADLTDWPAVMSALRELLAHEFGIQHTTLQAEPIPVATVALSEVQRNHRTG</sequence>
<feature type="region of interest" description="Disordered" evidence="9">
    <location>
        <begin position="1"/>
        <end position="20"/>
    </location>
</feature>
<dbReference type="Gene3D" id="1.20.1510.10">
    <property type="entry name" value="Cation efflux protein transmembrane domain"/>
    <property type="match status" value="1"/>
</dbReference>
<evidence type="ECO:0000259" key="11">
    <source>
        <dbReference type="Pfam" id="PF01545"/>
    </source>
</evidence>
<accession>A0A9D7HSB6</accession>
<evidence type="ECO:0000256" key="7">
    <source>
        <dbReference type="ARBA" id="ARBA00023065"/>
    </source>
</evidence>
<organism evidence="13 14">
    <name type="scientific">Candidatus Methylophosphatis roskildensis</name>
    <dbReference type="NCBI Taxonomy" id="2899263"/>
    <lineage>
        <taxon>Bacteria</taxon>
        <taxon>Pseudomonadati</taxon>
        <taxon>Pseudomonadota</taxon>
        <taxon>Betaproteobacteria</taxon>
        <taxon>Nitrosomonadales</taxon>
        <taxon>Sterolibacteriaceae</taxon>
        <taxon>Candidatus Methylophosphatis</taxon>
    </lineage>
</organism>
<keyword evidence="3" id="KW-0813">Transport</keyword>
<dbReference type="GO" id="GO:0005886">
    <property type="term" value="C:plasma membrane"/>
    <property type="evidence" value="ECO:0007669"/>
    <property type="project" value="TreeGrafter"/>
</dbReference>
<evidence type="ECO:0000256" key="5">
    <source>
        <dbReference type="ARBA" id="ARBA00022906"/>
    </source>
</evidence>
<protein>
    <submittedName>
        <fullName evidence="13">Cation transporter</fullName>
    </submittedName>
</protein>
<keyword evidence="7" id="KW-0406">Ion transport</keyword>
<dbReference type="InterPro" id="IPR027469">
    <property type="entry name" value="Cation_efflux_TMD_sf"/>
</dbReference>
<dbReference type="NCBIfam" id="TIGR01297">
    <property type="entry name" value="CDF"/>
    <property type="match status" value="1"/>
</dbReference>
<feature type="transmembrane region" description="Helical" evidence="10">
    <location>
        <begin position="133"/>
        <end position="152"/>
    </location>
</feature>
<proteinExistence type="inferred from homology"/>
<evidence type="ECO:0000256" key="8">
    <source>
        <dbReference type="ARBA" id="ARBA00023136"/>
    </source>
</evidence>
<keyword evidence="4 10" id="KW-0812">Transmembrane</keyword>
<evidence type="ECO:0000256" key="10">
    <source>
        <dbReference type="SAM" id="Phobius"/>
    </source>
</evidence>
<feature type="domain" description="Cation efflux protein transmembrane" evidence="11">
    <location>
        <begin position="31"/>
        <end position="224"/>
    </location>
</feature>
<feature type="transmembrane region" description="Helical" evidence="10">
    <location>
        <begin position="198"/>
        <end position="216"/>
    </location>
</feature>
<reference evidence="13" key="1">
    <citation type="submission" date="2020-10" db="EMBL/GenBank/DDBJ databases">
        <title>Connecting structure to function with the recovery of over 1000 high-quality activated sludge metagenome-assembled genomes encoding full-length rRNA genes using long-read sequencing.</title>
        <authorList>
            <person name="Singleton C.M."/>
            <person name="Petriglieri F."/>
            <person name="Kristensen J.M."/>
            <person name="Kirkegaard R.H."/>
            <person name="Michaelsen T.Y."/>
            <person name="Andersen M.H."/>
            <person name="Karst S.M."/>
            <person name="Dueholm M.S."/>
            <person name="Nielsen P.H."/>
            <person name="Albertsen M."/>
        </authorList>
    </citation>
    <scope>NUCLEOTIDE SEQUENCE</scope>
    <source>
        <strain evidence="13">Bjer_18-Q3-R1-45_BAT3C.347</strain>
    </source>
</reference>
<dbReference type="InterPro" id="IPR036837">
    <property type="entry name" value="Cation_efflux_CTD_sf"/>
</dbReference>
<keyword evidence="5" id="KW-0862">Zinc</keyword>
<feature type="domain" description="Cation efflux protein cytoplasmic" evidence="12">
    <location>
        <begin position="235"/>
        <end position="302"/>
    </location>
</feature>
<evidence type="ECO:0000256" key="2">
    <source>
        <dbReference type="ARBA" id="ARBA00008873"/>
    </source>
</evidence>
<feature type="transmembrane region" description="Helical" evidence="10">
    <location>
        <begin position="173"/>
        <end position="192"/>
    </location>
</feature>
<feature type="transmembrane region" description="Helical" evidence="10">
    <location>
        <begin position="30"/>
        <end position="52"/>
    </location>
</feature>
<dbReference type="InterPro" id="IPR027470">
    <property type="entry name" value="Cation_efflux_CTD"/>
</dbReference>
<evidence type="ECO:0000259" key="12">
    <source>
        <dbReference type="Pfam" id="PF16916"/>
    </source>
</evidence>
<comment type="subcellular location">
    <subcellularLocation>
        <location evidence="1">Membrane</location>
        <topology evidence="1">Multi-pass membrane protein</topology>
    </subcellularLocation>
</comment>
<evidence type="ECO:0000256" key="6">
    <source>
        <dbReference type="ARBA" id="ARBA00022989"/>
    </source>
</evidence>
<dbReference type="GO" id="GO:0005385">
    <property type="term" value="F:zinc ion transmembrane transporter activity"/>
    <property type="evidence" value="ECO:0007669"/>
    <property type="project" value="TreeGrafter"/>
</dbReference>
<feature type="transmembrane region" description="Helical" evidence="10">
    <location>
        <begin position="96"/>
        <end position="117"/>
    </location>
</feature>
<dbReference type="InterPro" id="IPR050681">
    <property type="entry name" value="CDF/SLC30A"/>
</dbReference>
<dbReference type="Pfam" id="PF01545">
    <property type="entry name" value="Cation_efflux"/>
    <property type="match status" value="1"/>
</dbReference>
<feature type="compositionally biased region" description="Basic residues" evidence="9">
    <location>
        <begin position="1"/>
        <end position="18"/>
    </location>
</feature>
<dbReference type="InterPro" id="IPR058533">
    <property type="entry name" value="Cation_efflux_TM"/>
</dbReference>
<dbReference type="EMBL" id="JADJEV010000004">
    <property type="protein sequence ID" value="MBK6974426.1"/>
    <property type="molecule type" value="Genomic_DNA"/>
</dbReference>